<accession>A0A3B0VCW8</accession>
<gene>
    <name evidence="1" type="ORF">MNBD_DELTA04-601</name>
</gene>
<protein>
    <submittedName>
        <fullName evidence="1">Uncharacterized protein</fullName>
    </submittedName>
</protein>
<sequence>MNDLFSISKRTANLYNKSILVNINIYLSKLNRNSA</sequence>
<organism evidence="1">
    <name type="scientific">hydrothermal vent metagenome</name>
    <dbReference type="NCBI Taxonomy" id="652676"/>
    <lineage>
        <taxon>unclassified sequences</taxon>
        <taxon>metagenomes</taxon>
        <taxon>ecological metagenomes</taxon>
    </lineage>
</organism>
<proteinExistence type="predicted"/>
<dbReference type="EMBL" id="UOEY01000122">
    <property type="protein sequence ID" value="VAW41375.1"/>
    <property type="molecule type" value="Genomic_DNA"/>
</dbReference>
<name>A0A3B0VCW8_9ZZZZ</name>
<dbReference type="AlphaFoldDB" id="A0A3B0VCW8"/>
<evidence type="ECO:0000313" key="1">
    <source>
        <dbReference type="EMBL" id="VAW41375.1"/>
    </source>
</evidence>
<reference evidence="1" key="1">
    <citation type="submission" date="2018-06" db="EMBL/GenBank/DDBJ databases">
        <authorList>
            <person name="Zhirakovskaya E."/>
        </authorList>
    </citation>
    <scope>NUCLEOTIDE SEQUENCE</scope>
</reference>